<dbReference type="SMART" id="SM00632">
    <property type="entry name" value="Aamy_C"/>
    <property type="match status" value="1"/>
</dbReference>
<comment type="catalytic activity">
    <reaction evidence="1">
        <text>Endohydrolysis of (1-&gt;4)-alpha-D-glucosidic linkages in polysaccharides containing three or more (1-&gt;4)-alpha-linked D-glucose units.</text>
        <dbReference type="EC" id="3.2.1.1"/>
    </reaction>
</comment>
<accession>A0A2P0XJ06</accession>
<dbReference type="InterPro" id="IPR006048">
    <property type="entry name" value="A-amylase/branching_C"/>
</dbReference>
<evidence type="ECO:0000256" key="5">
    <source>
        <dbReference type="ARBA" id="ARBA00023277"/>
    </source>
</evidence>
<dbReference type="Pfam" id="PF02806">
    <property type="entry name" value="Alpha-amylase_C"/>
    <property type="match status" value="1"/>
</dbReference>
<dbReference type="Gene3D" id="3.20.20.80">
    <property type="entry name" value="Glycosidases"/>
    <property type="match status" value="1"/>
</dbReference>
<comment type="similarity">
    <text evidence="3 6">Belongs to the glycosyl hydrolase 13 family.</text>
</comment>
<keyword evidence="5" id="KW-0119">Carbohydrate metabolism</keyword>
<evidence type="ECO:0000256" key="4">
    <source>
        <dbReference type="ARBA" id="ARBA00012595"/>
    </source>
</evidence>
<name>A0A2P0XJ06_PERAM</name>
<reference evidence="8" key="1">
    <citation type="submission" date="2017-02" db="EMBL/GenBank/DDBJ databases">
        <authorList>
            <person name="Peterson S.W."/>
        </authorList>
    </citation>
    <scope>NUCLEOTIDE SEQUENCE</scope>
</reference>
<evidence type="ECO:0000259" key="7">
    <source>
        <dbReference type="SMART" id="SM00632"/>
    </source>
</evidence>
<evidence type="ECO:0000256" key="3">
    <source>
        <dbReference type="ARBA" id="ARBA00008061"/>
    </source>
</evidence>
<dbReference type="InterPro" id="IPR006046">
    <property type="entry name" value="Alpha_amylase"/>
</dbReference>
<dbReference type="AlphaFoldDB" id="A0A2P0XJ06"/>
<proteinExistence type="evidence at transcript level"/>
<evidence type="ECO:0000256" key="2">
    <source>
        <dbReference type="ARBA" id="ARBA00001913"/>
    </source>
</evidence>
<dbReference type="SUPFAM" id="SSF51445">
    <property type="entry name" value="(Trans)glycosidases"/>
    <property type="match status" value="1"/>
</dbReference>
<dbReference type="GO" id="GO:0004556">
    <property type="term" value="F:alpha-amylase activity"/>
    <property type="evidence" value="ECO:0007669"/>
    <property type="project" value="UniProtKB-EC"/>
</dbReference>
<evidence type="ECO:0000256" key="1">
    <source>
        <dbReference type="ARBA" id="ARBA00000548"/>
    </source>
</evidence>
<dbReference type="InterPro" id="IPR031319">
    <property type="entry name" value="A-amylase_C"/>
</dbReference>
<protein>
    <recommendedName>
        <fullName evidence="4">alpha-amylase</fullName>
        <ecNumber evidence="4">3.2.1.1</ecNumber>
    </recommendedName>
</protein>
<dbReference type="PRINTS" id="PR00110">
    <property type="entry name" value="ALPHAAMYLASE"/>
</dbReference>
<comment type="cofactor">
    <cofactor evidence="2">
        <name>Ca(2+)</name>
        <dbReference type="ChEBI" id="CHEBI:29108"/>
    </cofactor>
</comment>
<dbReference type="GO" id="GO:0005975">
    <property type="term" value="P:carbohydrate metabolic process"/>
    <property type="evidence" value="ECO:0007669"/>
    <property type="project" value="InterPro"/>
</dbReference>
<organism evidence="8">
    <name type="scientific">Periplaneta americana</name>
    <name type="common">American cockroach</name>
    <name type="synonym">Blatta americana</name>
    <dbReference type="NCBI Taxonomy" id="6978"/>
    <lineage>
        <taxon>Eukaryota</taxon>
        <taxon>Metazoa</taxon>
        <taxon>Ecdysozoa</taxon>
        <taxon>Arthropoda</taxon>
        <taxon>Hexapoda</taxon>
        <taxon>Insecta</taxon>
        <taxon>Pterygota</taxon>
        <taxon>Neoptera</taxon>
        <taxon>Polyneoptera</taxon>
        <taxon>Dictyoptera</taxon>
        <taxon>Blattodea</taxon>
        <taxon>Blattoidea</taxon>
        <taxon>Blattidae</taxon>
        <taxon>Blattinae</taxon>
        <taxon>Periplaneta</taxon>
    </lineage>
</organism>
<sequence length="292" mass="32746">MRRVDAAKHVWPADLEYIYGQVNNLNTEHGFAEGSRPFFYQEVIDFGNDAVSKFEYNSFGRVTEFKHGEQMCYAFGGQYPLAALHTFDPNWNLLDSGDALVFIDNHDNQRGGNNAILTYKTPKNYRMGISFILAHTYGYPRVMSSFDFETHDQGPPQDSDKNILHVTTNEDGSCGNGWVCEHRWHSHAAMVRFRNVVRGTEITNWWDNGNHQIGFARGDRGFVAFVVNDNDLKQTIQTGLPAGTYCDVISGGKNGSSCTGKTITVNEDGTAYIEILISDDDGVIAIHVEEKL</sequence>
<evidence type="ECO:0000256" key="6">
    <source>
        <dbReference type="RuleBase" id="RU003615"/>
    </source>
</evidence>
<dbReference type="EMBL" id="KY661333">
    <property type="protein sequence ID" value="AVA17420.1"/>
    <property type="molecule type" value="mRNA"/>
</dbReference>
<dbReference type="InterPro" id="IPR013780">
    <property type="entry name" value="Glyco_hydro_b"/>
</dbReference>
<dbReference type="InterPro" id="IPR017853">
    <property type="entry name" value="GH"/>
</dbReference>
<evidence type="ECO:0000313" key="8">
    <source>
        <dbReference type="EMBL" id="AVA17420.1"/>
    </source>
</evidence>
<dbReference type="EC" id="3.2.1.1" evidence="4"/>
<feature type="domain" description="Alpha-amylase C-terminal" evidence="7">
    <location>
        <begin position="203"/>
        <end position="291"/>
    </location>
</feature>
<dbReference type="SUPFAM" id="SSF51011">
    <property type="entry name" value="Glycosyl hydrolase domain"/>
    <property type="match status" value="1"/>
</dbReference>
<dbReference type="Gene3D" id="2.60.40.1180">
    <property type="entry name" value="Golgi alpha-mannosidase II"/>
    <property type="match status" value="1"/>
</dbReference>
<dbReference type="GO" id="GO:0043169">
    <property type="term" value="F:cation binding"/>
    <property type="evidence" value="ECO:0007669"/>
    <property type="project" value="InterPro"/>
</dbReference>
<dbReference type="PANTHER" id="PTHR43447">
    <property type="entry name" value="ALPHA-AMYLASE"/>
    <property type="match status" value="1"/>
</dbReference>